<evidence type="ECO:0000313" key="3">
    <source>
        <dbReference type="EMBL" id="ODN41408.1"/>
    </source>
</evidence>
<proteinExistence type="predicted"/>
<evidence type="ECO:0000313" key="4">
    <source>
        <dbReference type="Proteomes" id="UP000094329"/>
    </source>
</evidence>
<protein>
    <recommendedName>
        <fullName evidence="2">Uncharacterized domain-containing protein</fullName>
    </recommendedName>
</protein>
<dbReference type="Proteomes" id="UP000094329">
    <property type="component" value="Unassembled WGS sequence"/>
</dbReference>
<evidence type="ECO:0000256" key="1">
    <source>
        <dbReference type="SAM" id="MobiDB-lite"/>
    </source>
</evidence>
<dbReference type="NCBIfam" id="NF041494">
    <property type="entry name" value="MobH"/>
    <property type="match status" value="1"/>
</dbReference>
<feature type="compositionally biased region" description="Polar residues" evidence="1">
    <location>
        <begin position="442"/>
        <end position="459"/>
    </location>
</feature>
<feature type="domain" description="Uncharacterised" evidence="2">
    <location>
        <begin position="68"/>
        <end position="374"/>
    </location>
</feature>
<feature type="region of interest" description="Disordered" evidence="1">
    <location>
        <begin position="432"/>
        <end position="459"/>
    </location>
</feature>
<reference evidence="3 4" key="1">
    <citation type="submission" date="2016-08" db="EMBL/GenBank/DDBJ databases">
        <title>Draft genome sequence of Candidatus Piscirickettsia litoralis, from seawater.</title>
        <authorList>
            <person name="Wan X."/>
            <person name="Lee A.J."/>
            <person name="Hou S."/>
            <person name="Donachie S.P."/>
        </authorList>
    </citation>
    <scope>NUCLEOTIDE SEQUENCE [LARGE SCALE GENOMIC DNA]</scope>
    <source>
        <strain evidence="3 4">Y2</strain>
    </source>
</reference>
<comment type="caution">
    <text evidence="3">The sequence shown here is derived from an EMBL/GenBank/DDBJ whole genome shotgun (WGS) entry which is preliminary data.</text>
</comment>
<dbReference type="SUPFAM" id="SSF109604">
    <property type="entry name" value="HD-domain/PDEase-like"/>
    <property type="match status" value="1"/>
</dbReference>
<dbReference type="Gene3D" id="1.10.3210.40">
    <property type="match status" value="1"/>
</dbReference>
<accession>A0ABX3A1A4</accession>
<dbReference type="EMBL" id="MDTU01000003">
    <property type="protein sequence ID" value="ODN41408.1"/>
    <property type="molecule type" value="Genomic_DNA"/>
</dbReference>
<dbReference type="Pfam" id="PF07514">
    <property type="entry name" value="TraI_2"/>
    <property type="match status" value="1"/>
</dbReference>
<evidence type="ECO:0000259" key="2">
    <source>
        <dbReference type="Pfam" id="PF07514"/>
    </source>
</evidence>
<keyword evidence="4" id="KW-1185">Reference proteome</keyword>
<dbReference type="RefSeq" id="WP_069314201.1">
    <property type="nucleotide sequence ID" value="NZ_MDTU01000003.1"/>
</dbReference>
<name>A0ABX3A1A4_9GAMM</name>
<dbReference type="InterPro" id="IPR011119">
    <property type="entry name" value="Unchr_helicase_relaxase_TraI"/>
</dbReference>
<sequence length="849" mass="96087">MKITRKIKNIWSALMAEEPPTKKLKEEAKPQPTEQPVTIDMIRKGHFDDDKVPRYPPFAEGIPFKSLEQVIATQKDWISRIQLSIGFPDEDFNRWVMPVIHSYASFVHLLPASQMHHHRGAGGLFRHGLEVGFFATQASEAVIFTMEGTPRQRRLNEPVWRLATFYAGLLHDVGKPLSDLSVTDKEGTQRWNPYAESLADWAVSKGITQYYLHWRHSENRHKRHEQFSVLNVERMIGKERLDYLAESGPKILQAMLEAISGAETTQQIAKLMKQGDQMSVKRDMEASRLEVDQFSYGVPIEAYLFNAMKTLLNEKTWKVNEPGAKVWVLEQGAFIVWEKAVPDIMEVIKKNQVPGVPSNAETLADILIERGLAVANCLENEVQYKFWKINPKIKVNEQEVEFKFLALHLESPELIFPDVVPKAVDGAVEMLEDKSKSDTDTENNTQSNTNIELNSQSQTDIEIKDECQSVTGKPQTIDDLLKIAGVEDEENHSSDSDVEPPLESYSADLEHNDEDNTEPPPLDYLFEESTCSHESNDQNEESSLEQVLAQAEKNNNSALEVDCSHASNSNPLNIDEVVGDVLSNLNQNQASKNVNDTNCSHASKINALNKKENNSKATKESLTKKPVIDAECSHASIFLVRNKKSKKEADFLNEAKLAIQSYPDHHVLLTLLESLINRKQLNEGLRQNNAQFILIETIAFEGVDEKECIAQLFSSGIAVFNPAFPISQATEYKAINARGVALSKPISQELLRLLEKYQLKLTKKKSQRKGSGGTKDLASEVIEDILTRKERYVKSPIYEDKDWYYLSLESLENDLKTIGVSLSSLKMSFRLDSRIKIENQQLFVRKNGH</sequence>
<gene>
    <name evidence="3" type="ORF">BGC07_16725</name>
</gene>
<organism evidence="3 4">
    <name type="scientific">Piscirickettsia litoralis</name>
    <dbReference type="NCBI Taxonomy" id="1891921"/>
    <lineage>
        <taxon>Bacteria</taxon>
        <taxon>Pseudomonadati</taxon>
        <taxon>Pseudomonadota</taxon>
        <taxon>Gammaproteobacteria</taxon>
        <taxon>Thiotrichales</taxon>
        <taxon>Piscirickettsiaceae</taxon>
        <taxon>Piscirickettsia</taxon>
    </lineage>
</organism>